<dbReference type="Gene3D" id="2.70.98.90">
    <property type="match status" value="1"/>
</dbReference>
<proteinExistence type="inferred from homology"/>
<keyword evidence="6 13" id="KW-0812">Transmembrane</keyword>
<keyword evidence="9 13" id="KW-0472">Membrane</keyword>
<evidence type="ECO:0000256" key="6">
    <source>
        <dbReference type="ARBA" id="ARBA00022692"/>
    </source>
</evidence>
<dbReference type="InterPro" id="IPR019998">
    <property type="entry name" value="Membr_insert_YidC"/>
</dbReference>
<sequence>MNDNRNMILAVVLSALVLLGWGFLSNRFLPQPAETPPAAQQAAGTDAAVPAPQAQGAPAPTAAPAQLRPVDAVLGEGRRVQIDTPRLKGSINLQGARIDDLVLLNERESIDRNSAPVRLLAPAGTKDAYFATFGWTGDAIQAPNGTTVWTPSAAVLKPGQPVTLRWSNPTGQTFEIVLSVDNDYLFTAQQRVINRGSGAVAVRPYGLINRAAASVDQSSWTVHVGPIGFLDGRADYDTDWSDLGPGQAKRFDSTGGWIGFTDKYWLTALAPAGDPKLSASFTGTPSRGFQADYALGQQVVAPGRAAQTETRLFAGAKEKALLDRYEDAGITKLSKSIDWGWFEWFMRPIFDLLSWLFHATGNFGVAIIILTCIVRLIMFPIAQKQFKSFAAMRKVQPKLKVIQEKYKNDKQKQQQAMLKLYQEEKINPAAGCLPILLQIPIFYALYKVLMLSVEMRHQPFALWIKDLSAPDPLTPLNLFGLLNFTPPGFLYLGILPILLGVTMWLQFKLNPQQMDPTQQAVFKFMPWVMMFVLAPFATGLVLYWVTSNILTIAQQWWLYRRFDLHLSDTHPVKT</sequence>
<dbReference type="InterPro" id="IPR028053">
    <property type="entry name" value="Membr_insert_YidC_N"/>
</dbReference>
<evidence type="ECO:0000256" key="14">
    <source>
        <dbReference type="SAM" id="MobiDB-lite"/>
    </source>
</evidence>
<dbReference type="NCBIfam" id="TIGR03592">
    <property type="entry name" value="yidC_oxa1_cterm"/>
    <property type="match status" value="1"/>
</dbReference>
<gene>
    <name evidence="13 17" type="primary">yidC</name>
    <name evidence="17" type="ORF">H8M03_00670</name>
</gene>
<dbReference type="CDD" id="cd19961">
    <property type="entry name" value="EcYidC-like_peri"/>
    <property type="match status" value="1"/>
</dbReference>
<evidence type="ECO:0000313" key="17">
    <source>
        <dbReference type="EMBL" id="QNM82919.1"/>
    </source>
</evidence>
<keyword evidence="8 13" id="KW-1133">Transmembrane helix</keyword>
<evidence type="ECO:0000256" key="12">
    <source>
        <dbReference type="ARBA" id="ARBA00033342"/>
    </source>
</evidence>
<dbReference type="NCBIfam" id="TIGR03593">
    <property type="entry name" value="yidC_nterm"/>
    <property type="match status" value="1"/>
</dbReference>
<evidence type="ECO:0000256" key="3">
    <source>
        <dbReference type="ARBA" id="ARBA00015325"/>
    </source>
</evidence>
<feature type="transmembrane region" description="Helical" evidence="13">
    <location>
        <begin position="355"/>
        <end position="378"/>
    </location>
</feature>
<evidence type="ECO:0000256" key="1">
    <source>
        <dbReference type="ARBA" id="ARBA00004429"/>
    </source>
</evidence>
<dbReference type="KEGG" id="ssau:H8M03_00670"/>
<keyword evidence="10 13" id="KW-0143">Chaperone</keyword>
<dbReference type="PANTHER" id="PTHR12428:SF65">
    <property type="entry name" value="CYTOCHROME C OXIDASE ASSEMBLY PROTEIN COX18, MITOCHONDRIAL"/>
    <property type="match status" value="1"/>
</dbReference>
<comment type="function">
    <text evidence="13">Required for the insertion and/or proper folding and/or complex formation of integral membrane proteins into the membrane. Involved in integration of membrane proteins that insert both dependently and independently of the Sec translocase complex, as well as at least some lipoproteins. Aids folding of multispanning membrane proteins.</text>
</comment>
<evidence type="ECO:0000256" key="10">
    <source>
        <dbReference type="ARBA" id="ARBA00023186"/>
    </source>
</evidence>
<evidence type="ECO:0000313" key="18">
    <source>
        <dbReference type="Proteomes" id="UP000515861"/>
    </source>
</evidence>
<evidence type="ECO:0000259" key="16">
    <source>
        <dbReference type="Pfam" id="PF14849"/>
    </source>
</evidence>
<feature type="transmembrane region" description="Helical" evidence="13">
    <location>
        <begin position="527"/>
        <end position="545"/>
    </location>
</feature>
<dbReference type="PRINTS" id="PR00701">
    <property type="entry name" value="60KDINNERMP"/>
</dbReference>
<dbReference type="InterPro" id="IPR047196">
    <property type="entry name" value="YidC_ALB_C"/>
</dbReference>
<comment type="caution">
    <text evidence="13">Lacks conserved residue(s) required for the propagation of feature annotation.</text>
</comment>
<organism evidence="17 18">
    <name type="scientific">Sphingomonas sabuli</name>
    <dbReference type="NCBI Taxonomy" id="2764186"/>
    <lineage>
        <taxon>Bacteria</taxon>
        <taxon>Pseudomonadati</taxon>
        <taxon>Pseudomonadota</taxon>
        <taxon>Alphaproteobacteria</taxon>
        <taxon>Sphingomonadales</taxon>
        <taxon>Sphingomonadaceae</taxon>
        <taxon>Sphingomonas</taxon>
    </lineage>
</organism>
<name>A0A7G9L2S0_9SPHN</name>
<comment type="subcellular location">
    <subcellularLocation>
        <location evidence="1">Cell inner membrane</location>
        <topology evidence="1">Multi-pass membrane protein</topology>
    </subcellularLocation>
    <subcellularLocation>
        <location evidence="13">Cell membrane</location>
        <topology evidence="13">Multi-pass membrane protein</topology>
    </subcellularLocation>
</comment>
<evidence type="ECO:0000256" key="4">
    <source>
        <dbReference type="ARBA" id="ARBA00022448"/>
    </source>
</evidence>
<evidence type="ECO:0000259" key="15">
    <source>
        <dbReference type="Pfam" id="PF02096"/>
    </source>
</evidence>
<keyword evidence="7 13" id="KW-0653">Protein transport</keyword>
<keyword evidence="18" id="KW-1185">Reference proteome</keyword>
<dbReference type="Proteomes" id="UP000515861">
    <property type="component" value="Chromosome"/>
</dbReference>
<dbReference type="InterPro" id="IPR038221">
    <property type="entry name" value="YidC_periplasmic_sf"/>
</dbReference>
<evidence type="ECO:0000256" key="9">
    <source>
        <dbReference type="ARBA" id="ARBA00023136"/>
    </source>
</evidence>
<feature type="region of interest" description="Disordered" evidence="14">
    <location>
        <begin position="33"/>
        <end position="66"/>
    </location>
</feature>
<feature type="domain" description="Membrane insertase YidC/Oxa/ALB C-terminal" evidence="15">
    <location>
        <begin position="363"/>
        <end position="560"/>
    </location>
</feature>
<dbReference type="AlphaFoldDB" id="A0A7G9L2S0"/>
<evidence type="ECO:0000256" key="13">
    <source>
        <dbReference type="HAMAP-Rule" id="MF_01810"/>
    </source>
</evidence>
<dbReference type="InterPro" id="IPR028055">
    <property type="entry name" value="YidC/Oxa/ALB_C"/>
</dbReference>
<evidence type="ECO:0000256" key="2">
    <source>
        <dbReference type="ARBA" id="ARBA00010527"/>
    </source>
</evidence>
<protein>
    <recommendedName>
        <fullName evidence="3 13">Membrane protein insertase YidC</fullName>
    </recommendedName>
    <alternativeName>
        <fullName evidence="12 13">Foldase YidC</fullName>
    </alternativeName>
    <alternativeName>
        <fullName evidence="11 13">Membrane integrase YidC</fullName>
    </alternativeName>
    <alternativeName>
        <fullName evidence="13">Membrane protein YidC</fullName>
    </alternativeName>
</protein>
<accession>A0A7G9L2S0</accession>
<evidence type="ECO:0000256" key="11">
    <source>
        <dbReference type="ARBA" id="ARBA00033245"/>
    </source>
</evidence>
<dbReference type="PRINTS" id="PR01900">
    <property type="entry name" value="YIDCPROTEIN"/>
</dbReference>
<dbReference type="GO" id="GO:0051205">
    <property type="term" value="P:protein insertion into membrane"/>
    <property type="evidence" value="ECO:0007669"/>
    <property type="project" value="TreeGrafter"/>
</dbReference>
<comment type="subunit">
    <text evidence="13">Interacts with the Sec translocase complex via SecD. Specifically interacts with transmembrane segments of nascent integral membrane proteins during membrane integration.</text>
</comment>
<dbReference type="Pfam" id="PF14849">
    <property type="entry name" value="YidC_periplas"/>
    <property type="match status" value="1"/>
</dbReference>
<keyword evidence="5 13" id="KW-1003">Cell membrane</keyword>
<evidence type="ECO:0000256" key="5">
    <source>
        <dbReference type="ARBA" id="ARBA00022475"/>
    </source>
</evidence>
<dbReference type="InterPro" id="IPR001708">
    <property type="entry name" value="YidC/ALB3/OXA1/COX18"/>
</dbReference>
<dbReference type="EMBL" id="CP060697">
    <property type="protein sequence ID" value="QNM82919.1"/>
    <property type="molecule type" value="Genomic_DNA"/>
</dbReference>
<reference evidence="17 18" key="1">
    <citation type="submission" date="2020-08" db="EMBL/GenBank/DDBJ databases">
        <title>Sphingomonas sp. sand1-3 16S ribosomal RNA gene Genome sequencing and assembly.</title>
        <authorList>
            <person name="Kang M."/>
        </authorList>
    </citation>
    <scope>NUCLEOTIDE SEQUENCE [LARGE SCALE GENOMIC DNA]</scope>
    <source>
        <strain evidence="18">sand1-3</strain>
    </source>
</reference>
<dbReference type="GO" id="GO:0015031">
    <property type="term" value="P:protein transport"/>
    <property type="evidence" value="ECO:0007669"/>
    <property type="project" value="UniProtKB-KW"/>
</dbReference>
<dbReference type="PANTHER" id="PTHR12428">
    <property type="entry name" value="OXA1"/>
    <property type="match status" value="1"/>
</dbReference>
<feature type="transmembrane region" description="Helical" evidence="13">
    <location>
        <begin position="488"/>
        <end position="507"/>
    </location>
</feature>
<dbReference type="GO" id="GO:0032977">
    <property type="term" value="F:membrane insertase activity"/>
    <property type="evidence" value="ECO:0007669"/>
    <property type="project" value="InterPro"/>
</dbReference>
<evidence type="ECO:0000256" key="7">
    <source>
        <dbReference type="ARBA" id="ARBA00022927"/>
    </source>
</evidence>
<comment type="similarity">
    <text evidence="2 13">Belongs to the OXA1/ALB3/YidC family. Type 1 subfamily.</text>
</comment>
<dbReference type="NCBIfam" id="NF002353">
    <property type="entry name" value="PRK01318.1-4"/>
    <property type="match status" value="1"/>
</dbReference>
<dbReference type="RefSeq" id="WP_187479874.1">
    <property type="nucleotide sequence ID" value="NZ_CP060697.1"/>
</dbReference>
<feature type="domain" description="Membrane insertase YidC N-terminal" evidence="16">
    <location>
        <begin position="79"/>
        <end position="351"/>
    </location>
</feature>
<evidence type="ECO:0000256" key="8">
    <source>
        <dbReference type="ARBA" id="ARBA00022989"/>
    </source>
</evidence>
<dbReference type="GO" id="GO:0005886">
    <property type="term" value="C:plasma membrane"/>
    <property type="evidence" value="ECO:0007669"/>
    <property type="project" value="UniProtKB-SubCell"/>
</dbReference>
<keyword evidence="4 13" id="KW-0813">Transport</keyword>
<dbReference type="HAMAP" id="MF_01810">
    <property type="entry name" value="YidC_type1"/>
    <property type="match status" value="1"/>
</dbReference>
<dbReference type="Pfam" id="PF02096">
    <property type="entry name" value="60KD_IMP"/>
    <property type="match status" value="1"/>
</dbReference>
<dbReference type="CDD" id="cd20070">
    <property type="entry name" value="5TM_YidC_Alb3"/>
    <property type="match status" value="1"/>
</dbReference>